<keyword evidence="4" id="KW-1185">Reference proteome</keyword>
<dbReference type="GO" id="GO:0000346">
    <property type="term" value="C:transcription export complex"/>
    <property type="evidence" value="ECO:0007669"/>
    <property type="project" value="TreeGrafter"/>
</dbReference>
<sequence length="277" mass="30652">MYKWTTPTDGFLKYCDTVHLTSANIYTTVSEVTGLCFNTKSDTLMAALGDGTIHTFSISCSVKENLTLAAHKSTIYKICNVGVNEFGTSSEDGTVCFWDQRVLQNVNFKASSIFKPYLNNKLSRPKLGSWLTTLSFKEFEEDWFVTGGGPRLSLWSRRAGRNVSTLLPEGLSDNWYSQTAIFCDIDNDSRIVSGGNSSSLYMWDHVGNLLASVDLHDPPNSRLSHVLVVDTFNLSESIDSLKLKYHSNCALFVGGCGPVIRLIANLGYPLGMLHYSP</sequence>
<proteinExistence type="inferred from homology"/>
<comment type="similarity">
    <text evidence="1">Belongs to the WD repeat THOC6 family.</text>
</comment>
<evidence type="ECO:0000313" key="4">
    <source>
        <dbReference type="Proteomes" id="UP000311919"/>
    </source>
</evidence>
<dbReference type="GO" id="GO:0006406">
    <property type="term" value="P:mRNA export from nucleus"/>
    <property type="evidence" value="ECO:0007669"/>
    <property type="project" value="TreeGrafter"/>
</dbReference>
<reference evidence="3 4" key="1">
    <citation type="submission" date="2019-03" db="EMBL/GenBank/DDBJ databases">
        <title>An improved genome assembly of the fluke Schistosoma japonicum.</title>
        <authorList>
            <person name="Hu W."/>
            <person name="Luo F."/>
            <person name="Yin M."/>
            <person name="Mo X."/>
            <person name="Sun C."/>
            <person name="Wu Q."/>
            <person name="Zhu B."/>
            <person name="Xiang M."/>
            <person name="Wang J."/>
            <person name="Wang Y."/>
            <person name="Zhang T."/>
            <person name="Xu B."/>
            <person name="Zheng H."/>
            <person name="Feng Z."/>
        </authorList>
    </citation>
    <scope>NUCLEOTIDE SEQUENCE [LARGE SCALE GENOMIC DNA]</scope>
    <source>
        <strain evidence="3">HuSjv2</strain>
        <tissue evidence="3">Worms</tissue>
    </source>
</reference>
<evidence type="ECO:0000313" key="3">
    <source>
        <dbReference type="EMBL" id="TNN12742.1"/>
    </source>
</evidence>
<dbReference type="SUPFAM" id="SSF50978">
    <property type="entry name" value="WD40 repeat-like"/>
    <property type="match status" value="1"/>
</dbReference>
<dbReference type="Gene3D" id="2.130.10.10">
    <property type="entry name" value="YVTN repeat-like/Quinoprotein amine dehydrogenase"/>
    <property type="match status" value="1"/>
</dbReference>
<dbReference type="OrthoDB" id="8191639at2759"/>
<evidence type="ECO:0000256" key="1">
    <source>
        <dbReference type="ARBA" id="ARBA00009728"/>
    </source>
</evidence>
<dbReference type="InterPro" id="IPR036322">
    <property type="entry name" value="WD40_repeat_dom_sf"/>
</dbReference>
<dbReference type="InterPro" id="IPR015943">
    <property type="entry name" value="WD40/YVTN_repeat-like_dom_sf"/>
</dbReference>
<protein>
    <submittedName>
        <fullName evidence="3">THO complex subunit 6 isoform 2</fullName>
    </submittedName>
</protein>
<name>A0A4Z2D8B2_SCHJA</name>
<organism evidence="3 4">
    <name type="scientific">Schistosoma japonicum</name>
    <name type="common">Blood fluke</name>
    <dbReference type="NCBI Taxonomy" id="6182"/>
    <lineage>
        <taxon>Eukaryota</taxon>
        <taxon>Metazoa</taxon>
        <taxon>Spiralia</taxon>
        <taxon>Lophotrochozoa</taxon>
        <taxon>Platyhelminthes</taxon>
        <taxon>Trematoda</taxon>
        <taxon>Digenea</taxon>
        <taxon>Strigeidida</taxon>
        <taxon>Schistosomatoidea</taxon>
        <taxon>Schistosomatidae</taxon>
        <taxon>Schistosoma</taxon>
    </lineage>
</organism>
<dbReference type="SMART" id="SM00320">
    <property type="entry name" value="WD40"/>
    <property type="match status" value="3"/>
</dbReference>
<dbReference type="AlphaFoldDB" id="A0A4Z2D8B2"/>
<dbReference type="GO" id="GO:0000347">
    <property type="term" value="C:THO complex"/>
    <property type="evidence" value="ECO:0007669"/>
    <property type="project" value="TreeGrafter"/>
</dbReference>
<dbReference type="InterPro" id="IPR001680">
    <property type="entry name" value="WD40_rpt"/>
</dbReference>
<dbReference type="PANTHER" id="PTHR44411">
    <property type="entry name" value="THO COMPLEX SUBUNIT 6 HOMOLOG"/>
    <property type="match status" value="1"/>
</dbReference>
<accession>A0A4Z2D8B2</accession>
<comment type="caution">
    <text evidence="3">The sequence shown here is derived from an EMBL/GenBank/DDBJ whole genome shotgun (WGS) entry which is preliminary data.</text>
</comment>
<gene>
    <name evidence="3" type="ORF">EWB00_003489</name>
</gene>
<dbReference type="PANTHER" id="PTHR44411:SF1">
    <property type="entry name" value="THO COMPLEX SUBUNIT 6 HOMOLOG"/>
    <property type="match status" value="1"/>
</dbReference>
<dbReference type="InterPro" id="IPR042626">
    <property type="entry name" value="THOC6"/>
</dbReference>
<dbReference type="Proteomes" id="UP000311919">
    <property type="component" value="Unassembled WGS sequence"/>
</dbReference>
<dbReference type="EMBL" id="SKCS01000214">
    <property type="protein sequence ID" value="TNN12742.1"/>
    <property type="molecule type" value="Genomic_DNA"/>
</dbReference>
<keyword evidence="2" id="KW-0853">WD repeat</keyword>
<evidence type="ECO:0000256" key="2">
    <source>
        <dbReference type="ARBA" id="ARBA00022574"/>
    </source>
</evidence>